<dbReference type="RefSeq" id="XP_007777514.1">
    <property type="nucleotide sequence ID" value="XM_007779324.1"/>
</dbReference>
<dbReference type="EMBL" id="JH767558">
    <property type="protein sequence ID" value="EON62197.1"/>
    <property type="molecule type" value="Genomic_DNA"/>
</dbReference>
<feature type="domain" description="DUF7730" evidence="1">
    <location>
        <begin position="7"/>
        <end position="196"/>
    </location>
</feature>
<proteinExistence type="predicted"/>
<dbReference type="AlphaFoldDB" id="R7YJU9"/>
<dbReference type="OrthoDB" id="62952at2759"/>
<protein>
    <recommendedName>
        <fullName evidence="1">DUF7730 domain-containing protein</fullName>
    </recommendedName>
</protein>
<accession>R7YJU9</accession>
<dbReference type="PANTHER" id="PTHR42085">
    <property type="entry name" value="F-BOX DOMAIN-CONTAINING PROTEIN"/>
    <property type="match status" value="1"/>
</dbReference>
<name>R7YJU9_CONA1</name>
<dbReference type="OMA" id="LWIWYHA"/>
<dbReference type="HOGENOM" id="CLU_821692_0_0_1"/>
<evidence type="ECO:0000313" key="2">
    <source>
        <dbReference type="EMBL" id="EON62197.1"/>
    </source>
</evidence>
<keyword evidence="3" id="KW-1185">Reference proteome</keyword>
<dbReference type="eggNOG" id="ENOG502SPF6">
    <property type="taxonomic scope" value="Eukaryota"/>
</dbReference>
<organism evidence="2 3">
    <name type="scientific">Coniosporium apollinis (strain CBS 100218)</name>
    <name type="common">Rock-inhabiting black yeast</name>
    <dbReference type="NCBI Taxonomy" id="1168221"/>
    <lineage>
        <taxon>Eukaryota</taxon>
        <taxon>Fungi</taxon>
        <taxon>Dikarya</taxon>
        <taxon>Ascomycota</taxon>
        <taxon>Pezizomycotina</taxon>
        <taxon>Dothideomycetes</taxon>
        <taxon>Dothideomycetes incertae sedis</taxon>
        <taxon>Coniosporium</taxon>
    </lineage>
</organism>
<evidence type="ECO:0000313" key="3">
    <source>
        <dbReference type="Proteomes" id="UP000016924"/>
    </source>
</evidence>
<evidence type="ECO:0000259" key="1">
    <source>
        <dbReference type="Pfam" id="PF24864"/>
    </source>
</evidence>
<dbReference type="InterPro" id="IPR038883">
    <property type="entry name" value="AN11006-like"/>
</dbReference>
<reference evidence="3" key="1">
    <citation type="submission" date="2012-06" db="EMBL/GenBank/DDBJ databases">
        <title>The genome sequence of Coniosporium apollinis CBS 100218.</title>
        <authorList>
            <consortium name="The Broad Institute Genome Sequencing Platform"/>
            <person name="Cuomo C."/>
            <person name="Gorbushina A."/>
            <person name="Noack S."/>
            <person name="Walker B."/>
            <person name="Young S.K."/>
            <person name="Zeng Q."/>
            <person name="Gargeya S."/>
            <person name="Fitzgerald M."/>
            <person name="Haas B."/>
            <person name="Abouelleil A."/>
            <person name="Alvarado L."/>
            <person name="Arachchi H.M."/>
            <person name="Berlin A.M."/>
            <person name="Chapman S.B."/>
            <person name="Goldberg J."/>
            <person name="Griggs A."/>
            <person name="Gujja S."/>
            <person name="Hansen M."/>
            <person name="Howarth C."/>
            <person name="Imamovic A."/>
            <person name="Larimer J."/>
            <person name="McCowan C."/>
            <person name="Montmayeur A."/>
            <person name="Murphy C."/>
            <person name="Neiman D."/>
            <person name="Pearson M."/>
            <person name="Priest M."/>
            <person name="Roberts A."/>
            <person name="Saif S."/>
            <person name="Shea T."/>
            <person name="Sisk P."/>
            <person name="Sykes S."/>
            <person name="Wortman J."/>
            <person name="Nusbaum C."/>
            <person name="Birren B."/>
        </authorList>
    </citation>
    <scope>NUCLEOTIDE SEQUENCE [LARGE SCALE GENOMIC DNA]</scope>
    <source>
        <strain evidence="3">CBS 100218</strain>
    </source>
</reference>
<dbReference type="InterPro" id="IPR056632">
    <property type="entry name" value="DUF7730"/>
</dbReference>
<dbReference type="Proteomes" id="UP000016924">
    <property type="component" value="Unassembled WGS sequence"/>
</dbReference>
<sequence length="274" mass="32286">MTEPFPFLQLPAELRESVYEYLVDEGYGPTRRRDIYARRGFINYTLATGRRAAYQRVYDHFRVLLRKILRPKTLAIPQASRVPTRNSIMLVNRQLYDEFMTVLCRQATFNLPIDNRSDKYDRLWPLSPSTMQSIQKCNLHIVATSRMLGGRDPRIAPTDSALRDKVARNLKEMESIRDLRLQVQAIGDPLWNPLWVWYHTTQLFKDMEEPRFQGISFHLDSWSPGENRLVRDKEGQWEWRCPADHLITKDSGKKQAIREFCATLYAECQSCERK</sequence>
<dbReference type="GeneID" id="19898728"/>
<dbReference type="Pfam" id="PF24864">
    <property type="entry name" value="DUF7730"/>
    <property type="match status" value="1"/>
</dbReference>
<gene>
    <name evidence="2" type="ORF">W97_01417</name>
</gene>
<dbReference type="PANTHER" id="PTHR42085:SF1">
    <property type="entry name" value="F-BOX DOMAIN-CONTAINING PROTEIN"/>
    <property type="match status" value="1"/>
</dbReference>